<reference evidence="23" key="2">
    <citation type="journal article" date="2018" name="BMC Genomics">
        <title>A manually annotated Actinidia chinensis var. chinensis (kiwifruit) genome highlights the challenges associated with draft genomes and gene prediction in plants.</title>
        <authorList>
            <person name="Pilkington S.M."/>
            <person name="Crowhurst R."/>
            <person name="Hilario E."/>
            <person name="Nardozza S."/>
            <person name="Fraser L."/>
            <person name="Peng Y."/>
            <person name="Gunaseelan K."/>
            <person name="Simpson R."/>
            <person name="Tahir J."/>
            <person name="Deroles S.C."/>
            <person name="Templeton K."/>
            <person name="Luo Z."/>
            <person name="Davy M."/>
            <person name="Cheng C."/>
            <person name="McNeilage M."/>
            <person name="Scaglione D."/>
            <person name="Liu Y."/>
            <person name="Zhang Q."/>
            <person name="Datson P."/>
            <person name="De Silva N."/>
            <person name="Gardiner S.E."/>
            <person name="Bassett H."/>
            <person name="Chagne D."/>
            <person name="McCallum J."/>
            <person name="Dzierzon H."/>
            <person name="Deng C."/>
            <person name="Wang Y.Y."/>
            <person name="Barron L."/>
            <person name="Manako K."/>
            <person name="Bowen J."/>
            <person name="Foster T.M."/>
            <person name="Erridge Z.A."/>
            <person name="Tiffin H."/>
            <person name="Waite C.N."/>
            <person name="Davies K.M."/>
            <person name="Grierson E.P."/>
            <person name="Laing W.A."/>
            <person name="Kirk R."/>
            <person name="Chen X."/>
            <person name="Wood M."/>
            <person name="Montefiori M."/>
            <person name="Brummell D.A."/>
            <person name="Schwinn K.E."/>
            <person name="Catanach A."/>
            <person name="Fullerton C."/>
            <person name="Li D."/>
            <person name="Meiyalaghan S."/>
            <person name="Nieuwenhuizen N."/>
            <person name="Read N."/>
            <person name="Prakash R."/>
            <person name="Hunter D."/>
            <person name="Zhang H."/>
            <person name="McKenzie M."/>
            <person name="Knabel M."/>
            <person name="Harris A."/>
            <person name="Allan A.C."/>
            <person name="Gleave A."/>
            <person name="Chen A."/>
            <person name="Janssen B.J."/>
            <person name="Plunkett B."/>
            <person name="Ampomah-Dwamena C."/>
            <person name="Voogd C."/>
            <person name="Leif D."/>
            <person name="Lafferty D."/>
            <person name="Souleyre E.J.F."/>
            <person name="Varkonyi-Gasic E."/>
            <person name="Gambi F."/>
            <person name="Hanley J."/>
            <person name="Yao J.L."/>
            <person name="Cheung J."/>
            <person name="David K.M."/>
            <person name="Warren B."/>
            <person name="Marsh K."/>
            <person name="Snowden K.C."/>
            <person name="Lin-Wang K."/>
            <person name="Brian L."/>
            <person name="Martinez-Sanchez M."/>
            <person name="Wang M."/>
            <person name="Ileperuma N."/>
            <person name="Macnee N."/>
            <person name="Campin R."/>
            <person name="McAtee P."/>
            <person name="Drummond R.S.M."/>
            <person name="Espley R.V."/>
            <person name="Ireland H.S."/>
            <person name="Wu R."/>
            <person name="Atkinson R.G."/>
            <person name="Karunairetnam S."/>
            <person name="Bulley S."/>
            <person name="Chunkath S."/>
            <person name="Hanley Z."/>
            <person name="Storey R."/>
            <person name="Thrimawithana A.H."/>
            <person name="Thomson S."/>
            <person name="David C."/>
            <person name="Testolin R."/>
            <person name="Huang H."/>
            <person name="Hellens R.P."/>
            <person name="Schaffer R.J."/>
        </authorList>
    </citation>
    <scope>NUCLEOTIDE SEQUENCE [LARGE SCALE GENOMIC DNA]</scope>
    <source>
        <strain evidence="23">cv. Red5</strain>
    </source>
</reference>
<dbReference type="SUPFAM" id="SSF56112">
    <property type="entry name" value="Protein kinase-like (PK-like)"/>
    <property type="match status" value="1"/>
</dbReference>
<evidence type="ECO:0000256" key="7">
    <source>
        <dbReference type="ARBA" id="ARBA00022614"/>
    </source>
</evidence>
<comment type="similarity">
    <text evidence="2">Belongs to the protein kinase superfamily. Ser/Thr protein kinase family.</text>
</comment>
<dbReference type="InterPro" id="IPR008271">
    <property type="entry name" value="Ser/Thr_kinase_AS"/>
</dbReference>
<comment type="subcellular location">
    <subcellularLocation>
        <location evidence="1">Cell membrane</location>
        <topology evidence="1">Single-pass membrane protein</topology>
    </subcellularLocation>
</comment>
<evidence type="ECO:0000313" key="22">
    <source>
        <dbReference type="EMBL" id="PSS00151.1"/>
    </source>
</evidence>
<dbReference type="FunFam" id="3.80.10.10:FF:000215">
    <property type="entry name" value="Receptor-like protein kinase HSL1"/>
    <property type="match status" value="1"/>
</dbReference>
<dbReference type="GO" id="GO:0005886">
    <property type="term" value="C:plasma membrane"/>
    <property type="evidence" value="ECO:0007669"/>
    <property type="project" value="UniProtKB-SubCell"/>
</dbReference>
<dbReference type="Pfam" id="PF13855">
    <property type="entry name" value="LRR_8"/>
    <property type="match status" value="1"/>
</dbReference>
<dbReference type="Pfam" id="PF12799">
    <property type="entry name" value="LRR_4"/>
    <property type="match status" value="1"/>
</dbReference>
<feature type="transmembrane region" description="Helical" evidence="20">
    <location>
        <begin position="627"/>
        <end position="650"/>
    </location>
</feature>
<feature type="domain" description="Protein kinase" evidence="21">
    <location>
        <begin position="691"/>
        <end position="970"/>
    </location>
</feature>
<dbReference type="SMART" id="SM00369">
    <property type="entry name" value="LRR_TYP"/>
    <property type="match status" value="5"/>
</dbReference>
<dbReference type="InterPro" id="IPR001611">
    <property type="entry name" value="Leu-rich_rpt"/>
</dbReference>
<dbReference type="PROSITE" id="PS00107">
    <property type="entry name" value="PROTEIN_KINASE_ATP"/>
    <property type="match status" value="1"/>
</dbReference>
<feature type="transmembrane region" description="Helical" evidence="20">
    <location>
        <begin position="16"/>
        <end position="34"/>
    </location>
</feature>
<dbReference type="Pfam" id="PF08263">
    <property type="entry name" value="LRRNT_2"/>
    <property type="match status" value="1"/>
</dbReference>
<evidence type="ECO:0000256" key="8">
    <source>
        <dbReference type="ARBA" id="ARBA00022679"/>
    </source>
</evidence>
<evidence type="ECO:0000256" key="10">
    <source>
        <dbReference type="ARBA" id="ARBA00022729"/>
    </source>
</evidence>
<evidence type="ECO:0000256" key="18">
    <source>
        <dbReference type="ARBA" id="ARBA00023180"/>
    </source>
</evidence>
<dbReference type="STRING" id="1590841.A0A2R6Q1M0"/>
<keyword evidence="12 19" id="KW-0547">Nucleotide-binding</keyword>
<evidence type="ECO:0000256" key="20">
    <source>
        <dbReference type="SAM" id="Phobius"/>
    </source>
</evidence>
<dbReference type="GO" id="GO:0006952">
    <property type="term" value="P:defense response"/>
    <property type="evidence" value="ECO:0007669"/>
    <property type="project" value="UniProtKB-ARBA"/>
</dbReference>
<evidence type="ECO:0000256" key="15">
    <source>
        <dbReference type="ARBA" id="ARBA00022989"/>
    </source>
</evidence>
<keyword evidence="18" id="KW-0325">Glycoprotein</keyword>
<dbReference type="GO" id="GO:0004674">
    <property type="term" value="F:protein serine/threonine kinase activity"/>
    <property type="evidence" value="ECO:0007669"/>
    <property type="project" value="UniProtKB-KW"/>
</dbReference>
<proteinExistence type="inferred from homology"/>
<keyword evidence="7" id="KW-0433">Leucine-rich repeat</keyword>
<dbReference type="Gene3D" id="3.80.10.10">
    <property type="entry name" value="Ribonuclease Inhibitor"/>
    <property type="match status" value="4"/>
</dbReference>
<dbReference type="PROSITE" id="PS51450">
    <property type="entry name" value="LRR"/>
    <property type="match status" value="2"/>
</dbReference>
<dbReference type="FunFam" id="3.80.10.10:FF:000383">
    <property type="entry name" value="Leucine-rich repeat receptor protein kinase EMS1"/>
    <property type="match status" value="1"/>
</dbReference>
<dbReference type="GO" id="GO:0009791">
    <property type="term" value="P:post-embryonic development"/>
    <property type="evidence" value="ECO:0007669"/>
    <property type="project" value="UniProtKB-ARBA"/>
</dbReference>
<name>A0A2R6Q1M0_ACTCC</name>
<dbReference type="FunFam" id="3.30.200.20:FF:000511">
    <property type="entry name" value="Leucine-rich receptor-like protein kinase family protein"/>
    <property type="match status" value="1"/>
</dbReference>
<dbReference type="Pfam" id="PF00560">
    <property type="entry name" value="LRR_1"/>
    <property type="match status" value="3"/>
</dbReference>
<dbReference type="Proteomes" id="UP000241394">
    <property type="component" value="Chromosome LG21"/>
</dbReference>
<keyword evidence="4" id="KW-1003">Cell membrane</keyword>
<keyword evidence="9 20" id="KW-0812">Transmembrane</keyword>
<evidence type="ECO:0000256" key="19">
    <source>
        <dbReference type="PROSITE-ProRule" id="PRU10141"/>
    </source>
</evidence>
<dbReference type="SMART" id="SM00220">
    <property type="entry name" value="S_TKc"/>
    <property type="match status" value="1"/>
</dbReference>
<dbReference type="OMA" id="DIGMCNS"/>
<dbReference type="FunFam" id="3.80.10.10:FF:000234">
    <property type="entry name" value="Probable inactive receptor kinase RLK902"/>
    <property type="match status" value="1"/>
</dbReference>
<dbReference type="Gramene" id="PSS00151">
    <property type="protein sequence ID" value="PSS00151"/>
    <property type="gene ID" value="CEY00_Acc24130"/>
</dbReference>
<dbReference type="PANTHER" id="PTHR48056">
    <property type="entry name" value="LRR RECEPTOR-LIKE SERINE/THREONINE-PROTEIN KINASE-RELATED"/>
    <property type="match status" value="1"/>
</dbReference>
<dbReference type="InterPro" id="IPR013210">
    <property type="entry name" value="LRR_N_plant-typ"/>
</dbReference>
<evidence type="ECO:0000256" key="9">
    <source>
        <dbReference type="ARBA" id="ARBA00022692"/>
    </source>
</evidence>
<organism evidence="22 23">
    <name type="scientific">Actinidia chinensis var. chinensis</name>
    <name type="common">Chinese soft-hair kiwi</name>
    <dbReference type="NCBI Taxonomy" id="1590841"/>
    <lineage>
        <taxon>Eukaryota</taxon>
        <taxon>Viridiplantae</taxon>
        <taxon>Streptophyta</taxon>
        <taxon>Embryophyta</taxon>
        <taxon>Tracheophyta</taxon>
        <taxon>Spermatophyta</taxon>
        <taxon>Magnoliopsida</taxon>
        <taxon>eudicotyledons</taxon>
        <taxon>Gunneridae</taxon>
        <taxon>Pentapetalae</taxon>
        <taxon>asterids</taxon>
        <taxon>Ericales</taxon>
        <taxon>Actinidiaceae</taxon>
        <taxon>Actinidia</taxon>
    </lineage>
</organism>
<evidence type="ECO:0000313" key="23">
    <source>
        <dbReference type="Proteomes" id="UP000241394"/>
    </source>
</evidence>
<keyword evidence="3" id="KW-0217">Developmental protein</keyword>
<dbReference type="PANTHER" id="PTHR48056:SF20">
    <property type="entry name" value="PROTEIN KINASE DOMAIN-CONTAINING PROTEIN"/>
    <property type="match status" value="1"/>
</dbReference>
<dbReference type="GO" id="GO:0048608">
    <property type="term" value="P:reproductive structure development"/>
    <property type="evidence" value="ECO:0007669"/>
    <property type="project" value="UniProtKB-ARBA"/>
</dbReference>
<dbReference type="Gene3D" id="3.30.200.20">
    <property type="entry name" value="Phosphorylase Kinase, domain 1"/>
    <property type="match status" value="1"/>
</dbReference>
<comment type="caution">
    <text evidence="22">The sequence shown here is derived from an EMBL/GenBank/DDBJ whole genome shotgun (WGS) entry which is preliminary data.</text>
</comment>
<keyword evidence="15 20" id="KW-1133">Transmembrane helix</keyword>
<evidence type="ECO:0000256" key="2">
    <source>
        <dbReference type="ARBA" id="ARBA00008684"/>
    </source>
</evidence>
<keyword evidence="14 19" id="KW-0067">ATP-binding</keyword>
<sequence>MTLLPLPIHTMAKSPPFLSLQILTTFLTFFYLFHPSMPKTVETKALLEFKNQLQDPLNYLDSWKDSESPCHFTGVSCDLNTGQVTEISLDNKSLSGVLSPSISLLQSLTSLVLPSNLISGKIPVQLGNCTNLKVLNLTGNQMSGSLPDLSSLTNLEILDLSENYFVGGFPTWVASLNGLISLGLGQNDYEEGEIPESLGNLKNLTWIFLGGSNLRGEIPESIFELTALQTLDISGNQISGNFPKSISKLQNLIKIELFQNNLTGELPRELADLTLLQEIDISSNQMFGNLPPEVGNLKNLTVFQLYKNNFSGELPPGFGDLHHLKSFSIYRNSFSGEFIENFGRFSPLNLIDISENKFSGGFPKFLCENGNLQYLLALDNNFSGELADNYAKCKSLERLRINQNHLSGKISDGLWALPNAKLMDLSDNEFTGGISPQIGSSIGLDELILGNNKFSGELPLEIGKLTQLERLQLSNNNFSGRIPSEIGNLKQLSSLHLEANSFTGPIPIDLGQCDRLVDLNLALNSLSGNIPNTISQMSSLNSLNLSGNELKGSIPKNLQKLKVSSIDLSKNQLSGRVPLFLLTMGGDKAFLGNKGLCIDESSSSEVNSGLAICSRQHFNQRFTGNKLVMFCIILSGLVVILGCLLLVSYWNFKFGESDMENNIKWGTETDPRWKIESFHPMEFNADEICNLDEDNLIGCGGTGKVYRLDLKKDVGTVAVKQLWTGNGVKVSPTEIEILGKIRHKNVLKLYASLTKGGSSFLVFEYMANGNLFEALHREIKGGQLELDWFQRYRIALGAAKGLAYLHHDCFPPIIHRDVKSTNILLDDDYEPKIADFGVAKVAEESPEGSEASCFAGTHGYIAPELAYSLKVSEKSDVYSFGVVLLELVTGRRPIEDEYGEGKDMVYWFSTDLYDHKNALKVLDPKVVSDLVQDDMIKVLKVATLCTTKLPNLRPTMKDVVKMLVDAEPYTFRSPGSTETNGKAFL</sequence>
<evidence type="ECO:0000259" key="21">
    <source>
        <dbReference type="PROSITE" id="PS50011"/>
    </source>
</evidence>
<dbReference type="InterPro" id="IPR011009">
    <property type="entry name" value="Kinase-like_dom_sf"/>
</dbReference>
<dbReference type="GO" id="GO:0048367">
    <property type="term" value="P:shoot system development"/>
    <property type="evidence" value="ECO:0007669"/>
    <property type="project" value="UniProtKB-ARBA"/>
</dbReference>
<keyword evidence="6" id="KW-0597">Phosphoprotein</keyword>
<dbReference type="PROSITE" id="PS00108">
    <property type="entry name" value="PROTEIN_KINASE_ST"/>
    <property type="match status" value="1"/>
</dbReference>
<evidence type="ECO:0000256" key="17">
    <source>
        <dbReference type="ARBA" id="ARBA00023170"/>
    </source>
</evidence>
<keyword evidence="8" id="KW-0808">Transferase</keyword>
<dbReference type="OrthoDB" id="676979at2759"/>
<dbReference type="InterPro" id="IPR003591">
    <property type="entry name" value="Leu-rich_rpt_typical-subtyp"/>
</dbReference>
<dbReference type="InterPro" id="IPR025875">
    <property type="entry name" value="Leu-rich_rpt_4"/>
</dbReference>
<evidence type="ECO:0000256" key="6">
    <source>
        <dbReference type="ARBA" id="ARBA00022553"/>
    </source>
</evidence>
<keyword evidence="23" id="KW-1185">Reference proteome</keyword>
<accession>A0A2R6Q1M0</accession>
<dbReference type="FunFam" id="1.10.510.10:FF:000632">
    <property type="entry name" value="leucine-rich repeat receptor-like protein kinase TDR"/>
    <property type="match status" value="1"/>
</dbReference>
<dbReference type="AlphaFoldDB" id="A0A2R6Q1M0"/>
<gene>
    <name evidence="22" type="ORF">CEY00_Acc24130</name>
</gene>
<evidence type="ECO:0000256" key="16">
    <source>
        <dbReference type="ARBA" id="ARBA00023136"/>
    </source>
</evidence>
<keyword evidence="5" id="KW-0723">Serine/threonine-protein kinase</keyword>
<keyword evidence="10" id="KW-0732">Signal</keyword>
<reference evidence="22 23" key="1">
    <citation type="submission" date="2017-07" db="EMBL/GenBank/DDBJ databases">
        <title>An improved, manually edited Actinidia chinensis var. chinensis (kiwifruit) genome highlights the challenges associated with draft genomes and gene prediction in plants.</title>
        <authorList>
            <person name="Pilkington S."/>
            <person name="Crowhurst R."/>
            <person name="Hilario E."/>
            <person name="Nardozza S."/>
            <person name="Fraser L."/>
            <person name="Peng Y."/>
            <person name="Gunaseelan K."/>
            <person name="Simpson R."/>
            <person name="Tahir J."/>
            <person name="Deroles S."/>
            <person name="Templeton K."/>
            <person name="Luo Z."/>
            <person name="Davy M."/>
            <person name="Cheng C."/>
            <person name="Mcneilage M."/>
            <person name="Scaglione D."/>
            <person name="Liu Y."/>
            <person name="Zhang Q."/>
            <person name="Datson P."/>
            <person name="De Silva N."/>
            <person name="Gardiner S."/>
            <person name="Bassett H."/>
            <person name="Chagne D."/>
            <person name="Mccallum J."/>
            <person name="Dzierzon H."/>
            <person name="Deng C."/>
            <person name="Wang Y.-Y."/>
            <person name="Barron N."/>
            <person name="Manako K."/>
            <person name="Bowen J."/>
            <person name="Foster T."/>
            <person name="Erridge Z."/>
            <person name="Tiffin H."/>
            <person name="Waite C."/>
            <person name="Davies K."/>
            <person name="Grierson E."/>
            <person name="Laing W."/>
            <person name="Kirk R."/>
            <person name="Chen X."/>
            <person name="Wood M."/>
            <person name="Montefiori M."/>
            <person name="Brummell D."/>
            <person name="Schwinn K."/>
            <person name="Catanach A."/>
            <person name="Fullerton C."/>
            <person name="Li D."/>
            <person name="Meiyalaghan S."/>
            <person name="Nieuwenhuizen N."/>
            <person name="Read N."/>
            <person name="Prakash R."/>
            <person name="Hunter D."/>
            <person name="Zhang H."/>
            <person name="Mckenzie M."/>
            <person name="Knabel M."/>
            <person name="Harris A."/>
            <person name="Allan A."/>
            <person name="Chen A."/>
            <person name="Janssen B."/>
            <person name="Plunkett B."/>
            <person name="Dwamena C."/>
            <person name="Voogd C."/>
            <person name="Leif D."/>
            <person name="Lafferty D."/>
            <person name="Souleyre E."/>
            <person name="Varkonyi-Gasic E."/>
            <person name="Gambi F."/>
            <person name="Hanley J."/>
            <person name="Yao J.-L."/>
            <person name="Cheung J."/>
            <person name="David K."/>
            <person name="Warren B."/>
            <person name="Marsh K."/>
            <person name="Snowden K."/>
            <person name="Lin-Wang K."/>
            <person name="Brian L."/>
            <person name="Martinez-Sanchez M."/>
            <person name="Wang M."/>
            <person name="Ileperuma N."/>
            <person name="Macnee N."/>
            <person name="Campin R."/>
            <person name="Mcatee P."/>
            <person name="Drummond R."/>
            <person name="Espley R."/>
            <person name="Ireland H."/>
            <person name="Wu R."/>
            <person name="Atkinson R."/>
            <person name="Karunairetnam S."/>
            <person name="Bulley S."/>
            <person name="Chunkath S."/>
            <person name="Hanley Z."/>
            <person name="Storey R."/>
            <person name="Thrimawithana A."/>
            <person name="Thomson S."/>
            <person name="David C."/>
            <person name="Testolin R."/>
        </authorList>
    </citation>
    <scope>NUCLEOTIDE SEQUENCE [LARGE SCALE GENOMIC DNA]</scope>
    <source>
        <strain evidence="23">cv. Red5</strain>
        <tissue evidence="22">Young leaf</tissue>
    </source>
</reference>
<evidence type="ECO:0000256" key="5">
    <source>
        <dbReference type="ARBA" id="ARBA00022527"/>
    </source>
</evidence>
<dbReference type="GO" id="GO:0005524">
    <property type="term" value="F:ATP binding"/>
    <property type="evidence" value="ECO:0007669"/>
    <property type="project" value="UniProtKB-UniRule"/>
</dbReference>
<dbReference type="Pfam" id="PF00069">
    <property type="entry name" value="Pkinase"/>
    <property type="match status" value="1"/>
</dbReference>
<dbReference type="GO" id="GO:0033612">
    <property type="term" value="F:receptor serine/threonine kinase binding"/>
    <property type="evidence" value="ECO:0007669"/>
    <property type="project" value="TreeGrafter"/>
</dbReference>
<dbReference type="FunCoup" id="A0A2R6Q1M0">
    <property type="interactions" value="737"/>
</dbReference>
<keyword evidence="17 22" id="KW-0675">Receptor</keyword>
<evidence type="ECO:0000256" key="11">
    <source>
        <dbReference type="ARBA" id="ARBA00022737"/>
    </source>
</evidence>
<dbReference type="GO" id="GO:1905393">
    <property type="term" value="P:plant organ formation"/>
    <property type="evidence" value="ECO:0007669"/>
    <property type="project" value="UniProtKB-ARBA"/>
</dbReference>
<dbReference type="SUPFAM" id="SSF52058">
    <property type="entry name" value="L domain-like"/>
    <property type="match status" value="2"/>
</dbReference>
<feature type="binding site" evidence="19">
    <location>
        <position position="720"/>
    </location>
    <ligand>
        <name>ATP</name>
        <dbReference type="ChEBI" id="CHEBI:30616"/>
    </ligand>
</feature>
<dbReference type="InterPro" id="IPR000719">
    <property type="entry name" value="Prot_kinase_dom"/>
</dbReference>
<keyword evidence="11" id="KW-0677">Repeat</keyword>
<protein>
    <submittedName>
        <fullName evidence="22">Receptor-like protein kinase</fullName>
    </submittedName>
</protein>
<dbReference type="InterPro" id="IPR017441">
    <property type="entry name" value="Protein_kinase_ATP_BS"/>
</dbReference>
<dbReference type="InParanoid" id="A0A2R6Q1M0"/>
<dbReference type="Gene3D" id="1.10.510.10">
    <property type="entry name" value="Transferase(Phosphotransferase) domain 1"/>
    <property type="match status" value="1"/>
</dbReference>
<evidence type="ECO:0000256" key="12">
    <source>
        <dbReference type="ARBA" id="ARBA00022741"/>
    </source>
</evidence>
<dbReference type="PROSITE" id="PS50011">
    <property type="entry name" value="PROTEIN_KINASE_DOM"/>
    <property type="match status" value="1"/>
</dbReference>
<evidence type="ECO:0000256" key="14">
    <source>
        <dbReference type="ARBA" id="ARBA00022840"/>
    </source>
</evidence>
<keyword evidence="13 22" id="KW-0418">Kinase</keyword>
<keyword evidence="16 20" id="KW-0472">Membrane</keyword>
<dbReference type="GO" id="GO:0051707">
    <property type="term" value="P:response to other organism"/>
    <property type="evidence" value="ECO:0007669"/>
    <property type="project" value="UniProtKB-ARBA"/>
</dbReference>
<dbReference type="InterPro" id="IPR050647">
    <property type="entry name" value="Plant_LRR-RLKs"/>
</dbReference>
<dbReference type="EMBL" id="NKQK01000021">
    <property type="protein sequence ID" value="PSS00151.1"/>
    <property type="molecule type" value="Genomic_DNA"/>
</dbReference>
<evidence type="ECO:0000256" key="1">
    <source>
        <dbReference type="ARBA" id="ARBA00004162"/>
    </source>
</evidence>
<evidence type="ECO:0000256" key="4">
    <source>
        <dbReference type="ARBA" id="ARBA00022475"/>
    </source>
</evidence>
<evidence type="ECO:0000256" key="3">
    <source>
        <dbReference type="ARBA" id="ARBA00022473"/>
    </source>
</evidence>
<evidence type="ECO:0000256" key="13">
    <source>
        <dbReference type="ARBA" id="ARBA00022777"/>
    </source>
</evidence>
<dbReference type="InterPro" id="IPR032675">
    <property type="entry name" value="LRR_dom_sf"/>
</dbReference>